<keyword evidence="9" id="KW-1185">Reference proteome</keyword>
<dbReference type="RefSeq" id="WP_338237691.1">
    <property type="nucleotide sequence ID" value="NZ_BQKE01000001.1"/>
</dbReference>
<dbReference type="SFLD" id="SFLDS00029">
    <property type="entry name" value="Radical_SAM"/>
    <property type="match status" value="1"/>
</dbReference>
<keyword evidence="5" id="KW-0408">Iron</keyword>
<dbReference type="SUPFAM" id="SSF102114">
    <property type="entry name" value="Radical SAM enzymes"/>
    <property type="match status" value="1"/>
</dbReference>
<evidence type="ECO:0000313" key="8">
    <source>
        <dbReference type="EMBL" id="GJM62426.1"/>
    </source>
</evidence>
<dbReference type="PANTHER" id="PTHR11228:SF35">
    <property type="entry name" value="MOLYBDENUM COFACTOR BIOSYNTHESIS PROTEIN A-RELATED"/>
    <property type="match status" value="1"/>
</dbReference>
<evidence type="ECO:0000256" key="4">
    <source>
        <dbReference type="ARBA" id="ARBA00022723"/>
    </source>
</evidence>
<protein>
    <submittedName>
        <fullName evidence="8">Radical SAM protein</fullName>
    </submittedName>
</protein>
<feature type="domain" description="Radical SAM core" evidence="7">
    <location>
        <begin position="46"/>
        <end position="263"/>
    </location>
</feature>
<dbReference type="InterPro" id="IPR013785">
    <property type="entry name" value="Aldolase_TIM"/>
</dbReference>
<organism evidence="8 9">
    <name type="scientific">Persicobacter diffluens</name>
    <dbReference type="NCBI Taxonomy" id="981"/>
    <lineage>
        <taxon>Bacteria</taxon>
        <taxon>Pseudomonadati</taxon>
        <taxon>Bacteroidota</taxon>
        <taxon>Cytophagia</taxon>
        <taxon>Cytophagales</taxon>
        <taxon>Persicobacteraceae</taxon>
        <taxon>Persicobacter</taxon>
    </lineage>
</organism>
<evidence type="ECO:0000256" key="6">
    <source>
        <dbReference type="ARBA" id="ARBA00023014"/>
    </source>
</evidence>
<dbReference type="GO" id="GO:0051536">
    <property type="term" value="F:iron-sulfur cluster binding"/>
    <property type="evidence" value="ECO:0007669"/>
    <property type="project" value="UniProtKB-KW"/>
</dbReference>
<dbReference type="PROSITE" id="PS51918">
    <property type="entry name" value="RADICAL_SAM"/>
    <property type="match status" value="1"/>
</dbReference>
<keyword evidence="3" id="KW-0949">S-adenosyl-L-methionine</keyword>
<proteinExistence type="predicted"/>
<evidence type="ECO:0000256" key="3">
    <source>
        <dbReference type="ARBA" id="ARBA00022691"/>
    </source>
</evidence>
<keyword evidence="4" id="KW-0479">Metal-binding</keyword>
<evidence type="ECO:0000256" key="2">
    <source>
        <dbReference type="ARBA" id="ARBA00022485"/>
    </source>
</evidence>
<dbReference type="EMBL" id="BQKE01000001">
    <property type="protein sequence ID" value="GJM62426.1"/>
    <property type="molecule type" value="Genomic_DNA"/>
</dbReference>
<dbReference type="InterPro" id="IPR050377">
    <property type="entry name" value="Radical_SAM_PqqE_MftC-like"/>
</dbReference>
<sequence length="344" mass="39730">MSVLNRAKVADGWSWLKKLSLIKLINMVKVRASYLLSGLVNHPIHWGMPLSLAVEPTTSCNLRCPECPSGLRQFSRPTGMMDLKPYQAWITELGPYLTFLNFYFQGEPFLNRRLIEMIQWANQQKIYTATSTNAHYLDEDTARKVVESGLDRLIISVDGTDQQTYEQYRIGGKLEKVIAGTEKVLKWKKALNSQKPFVIFQFLVVGPNEHQIEEVKALGESLGVDEVVLKSAQIYDYEQGSDLIPKKERYSRYVRRNGKYELKHKMANHCWRLWHSPVITWDGSLIPCCFDKDATYSFGQWSEALPLAEIWKGQKARQFKKGVLKNRQQIDICRNCTEGARVWF</sequence>
<dbReference type="Gene3D" id="3.20.20.70">
    <property type="entry name" value="Aldolase class I"/>
    <property type="match status" value="1"/>
</dbReference>
<dbReference type="GO" id="GO:0046872">
    <property type="term" value="F:metal ion binding"/>
    <property type="evidence" value="ECO:0007669"/>
    <property type="project" value="UniProtKB-KW"/>
</dbReference>
<evidence type="ECO:0000313" key="9">
    <source>
        <dbReference type="Proteomes" id="UP001310022"/>
    </source>
</evidence>
<gene>
    <name evidence="8" type="ORF">PEDI_29780</name>
</gene>
<comment type="caution">
    <text evidence="8">The sequence shown here is derived from an EMBL/GenBank/DDBJ whole genome shotgun (WGS) entry which is preliminary data.</text>
</comment>
<evidence type="ECO:0000256" key="1">
    <source>
        <dbReference type="ARBA" id="ARBA00001966"/>
    </source>
</evidence>
<evidence type="ECO:0000256" key="5">
    <source>
        <dbReference type="ARBA" id="ARBA00023004"/>
    </source>
</evidence>
<name>A0AAN5AMI5_9BACT</name>
<dbReference type="InterPro" id="IPR034391">
    <property type="entry name" value="AdoMet-like_SPASM_containing"/>
</dbReference>
<reference evidence="8 9" key="1">
    <citation type="submission" date="2021-12" db="EMBL/GenBank/DDBJ databases">
        <title>Genome sequencing of bacteria with rrn-lacking chromosome and rrn-plasmid.</title>
        <authorList>
            <person name="Anda M."/>
            <person name="Iwasaki W."/>
        </authorList>
    </citation>
    <scope>NUCLEOTIDE SEQUENCE [LARGE SCALE GENOMIC DNA]</scope>
    <source>
        <strain evidence="8 9">NBRC 15940</strain>
    </source>
</reference>
<dbReference type="InterPro" id="IPR007197">
    <property type="entry name" value="rSAM"/>
</dbReference>
<keyword evidence="2" id="KW-0004">4Fe-4S</keyword>
<dbReference type="CDD" id="cd01335">
    <property type="entry name" value="Radical_SAM"/>
    <property type="match status" value="1"/>
</dbReference>
<dbReference type="GO" id="GO:0003824">
    <property type="term" value="F:catalytic activity"/>
    <property type="evidence" value="ECO:0007669"/>
    <property type="project" value="InterPro"/>
</dbReference>
<comment type="cofactor">
    <cofactor evidence="1">
        <name>[4Fe-4S] cluster</name>
        <dbReference type="ChEBI" id="CHEBI:49883"/>
    </cofactor>
</comment>
<dbReference type="Proteomes" id="UP001310022">
    <property type="component" value="Unassembled WGS sequence"/>
</dbReference>
<dbReference type="InterPro" id="IPR023885">
    <property type="entry name" value="4Fe4S-binding_SPASM_dom"/>
</dbReference>
<keyword evidence="6" id="KW-0411">Iron-sulfur</keyword>
<evidence type="ECO:0000259" key="7">
    <source>
        <dbReference type="PROSITE" id="PS51918"/>
    </source>
</evidence>
<dbReference type="AlphaFoldDB" id="A0AAN5AMI5"/>
<accession>A0AAN5AMI5</accession>
<dbReference type="Pfam" id="PF04055">
    <property type="entry name" value="Radical_SAM"/>
    <property type="match status" value="1"/>
</dbReference>
<dbReference type="SFLD" id="SFLDG01387">
    <property type="entry name" value="BtrN-like_SPASM_domain_contain"/>
    <property type="match status" value="1"/>
</dbReference>
<dbReference type="SFLD" id="SFLDG01067">
    <property type="entry name" value="SPASM/twitch_domain_containing"/>
    <property type="match status" value="1"/>
</dbReference>
<dbReference type="InterPro" id="IPR058240">
    <property type="entry name" value="rSAM_sf"/>
</dbReference>
<dbReference type="Pfam" id="PF13186">
    <property type="entry name" value="SPASM"/>
    <property type="match status" value="1"/>
</dbReference>
<dbReference type="PANTHER" id="PTHR11228">
    <property type="entry name" value="RADICAL SAM DOMAIN PROTEIN"/>
    <property type="match status" value="1"/>
</dbReference>